<reference evidence="22 23" key="1">
    <citation type="submission" date="2020-07" db="EMBL/GenBank/DDBJ databases">
        <title>Metarhizium humberi genome.</title>
        <authorList>
            <person name="Lysoe E."/>
        </authorList>
    </citation>
    <scope>NUCLEOTIDE SEQUENCE [LARGE SCALE GENOMIC DNA]</scope>
    <source>
        <strain evidence="22 23">ESALQ1638</strain>
    </source>
</reference>
<dbReference type="EMBL" id="JACEFI010000011">
    <property type="protein sequence ID" value="KAH0595895.1"/>
    <property type="molecule type" value="Genomic_DNA"/>
</dbReference>
<evidence type="ECO:0000256" key="2">
    <source>
        <dbReference type="ARBA" id="ARBA00004488"/>
    </source>
</evidence>
<keyword evidence="12" id="KW-0325">Glycoprotein</keyword>
<evidence type="ECO:0000256" key="3">
    <source>
        <dbReference type="ARBA" id="ARBA00015369"/>
    </source>
</evidence>
<evidence type="ECO:0000256" key="6">
    <source>
        <dbReference type="ARBA" id="ARBA00022737"/>
    </source>
</evidence>
<dbReference type="GO" id="GO:0005794">
    <property type="term" value="C:Golgi apparatus"/>
    <property type="evidence" value="ECO:0007669"/>
    <property type="project" value="UniProtKB-SubCell"/>
</dbReference>
<feature type="domain" description="VPS10" evidence="21">
    <location>
        <begin position="830"/>
        <end position="1470"/>
    </location>
</feature>
<evidence type="ECO:0000256" key="11">
    <source>
        <dbReference type="ARBA" id="ARBA00023170"/>
    </source>
</evidence>
<evidence type="ECO:0000256" key="14">
    <source>
        <dbReference type="ARBA" id="ARBA00031250"/>
    </source>
</evidence>
<keyword evidence="6" id="KW-0677">Repeat</keyword>
<comment type="subcellular location">
    <subcellularLocation>
        <location evidence="1">Golgi apparatus</location>
        <location evidence="1">trans-Golgi network membrane</location>
        <topology evidence="1">Multi-pass membrane protein</topology>
    </subcellularLocation>
    <subcellularLocation>
        <location evidence="2">Prevacuolar compartment membrane</location>
        <topology evidence="2">Multi-pass membrane protein</topology>
    </subcellularLocation>
</comment>
<evidence type="ECO:0000256" key="17">
    <source>
        <dbReference type="ARBA" id="ARBA00032705"/>
    </source>
</evidence>
<dbReference type="InterPro" id="IPR050310">
    <property type="entry name" value="VPS10-sortilin"/>
</dbReference>
<dbReference type="Gene3D" id="2.130.10.10">
    <property type="entry name" value="YVTN repeat-like/Quinoprotein amine dehydrogenase"/>
    <property type="match status" value="2"/>
</dbReference>
<feature type="domain" description="VPS10" evidence="21">
    <location>
        <begin position="154"/>
        <end position="794"/>
    </location>
</feature>
<evidence type="ECO:0000256" key="18">
    <source>
        <dbReference type="ARBA" id="ARBA00032910"/>
    </source>
</evidence>
<feature type="transmembrane region" description="Helical" evidence="20">
    <location>
        <begin position="1482"/>
        <end position="1502"/>
    </location>
</feature>
<sequence length="1611" mass="180759">MRGVEEPLRADPSRNGVLLLRSTTIVLDASGNECSQKQHILKLRAASPLAARETSTCVHDTPPHHLRASDRPSILLCPKLVLTTFKTSLQSSTQFDDPGSARCFTAMRPGGKAAAAWRILLSSLLWTAVLAKDEPSMTVNTFENPPLNINYFEDSDVVIFEDKIEGNVYRSADAGVSWKRVDSVPDGKVLELIMHPFDKKRAYIITPSKTQFRTEDRGETWTRFNTKALPSKFQPEVMVFNAGDPDRIIFNAMDCDGIFCDEQSMYTTDGFKKTQALRVSTTGCWWAKSSPEFTTGEPETDKSRVLCIVRDSISFFRQEQKLVISDDFFAVQDKHIQEFEPNIEMNKGVTGFLNLAVVKKYLLVATSSPHSDEMALYVSDDTKKWHRAMFPKDDSHDHSHRINQGAYTVLEGTNYSIQVDVMTSHPSRPMGVLFTSNSNGTYFTENIPYTNRNTKGNVDFEKISGIQGIFLVNTVKNGAEVAKEKTDKIIVSHITFDDGRTFSEIKSGDDRLHLHSVTELDNMGRVFSSPAPGLVMGNGNTGESLGRFTDANLYVSDNAGSTWKKALDGPHKYEFGDSGSILIAIKDSDKPDIKEFSYSLDHGDNWKNVPLPKDLSIKPDVLITTQDSTSLKFMLLGERDRTFHMIAIDFEGLKERTCEDKDLEDWHARVDKDGNPSCIMGHKQTYSRRKKSADCFIKKPFEDPVPKTEDCECTDADFECDYNFQRDKDNKCVLAGPIPVPSEECKDNPDGTFKGSSGWRLIPGNTCKRKSGEQKDDQVERKCSEGDTKPSQPPATGEITLKQKIFDFSHDKFEKIYLEKGDASTSTDETVILWPASDGNQIWLSQDHGKEWKQVLKGENVHGIFPHHYFNDVVYFTTDDRKVIYTVDRGQSFHTFQAPSKPKTGAVPFSFHPDRKDWLLWMGETCEKVGGKESCFPEVSVSRDRGDNWKTLRRYAEKCEFTGSSAYKFRDEKQVLCLVNVEERMDSNLTVITSDNFFDDEPVKFDGQVINFATMSEFILLASKDPETGATRAVASMDGKNFEVARYPHNFHEGHNDDYTVLDSSTHAVNLFVRSEAGAGRLYGSIIKSNSNGTSYVVSAANVNSDADMYVDFEKVAGLEGVALINVVTNADNKKETTNTLQTKVSHNDGSQWGYLPPPAKDVEGKSYSCSSAKGDSKCALHLHHYTERDDKQRTFAADTAVGFIFGVGNVGASLGDIKDADTFLSTDGGITWANVKKGHWTWQYGDQGSIMVLVQRATRKNDVKTKIVSYSTDEGKTWKDMEFSESEVTVLDITTLKSGTSRNFLLWCRDNKDKMMTVNLDFSGLADKPCKYNKDSVAESDYTLWGPQHPLQADNCLFGHESKYLRKKTDRKCYNNENLKRLVEFKNCACKREDFECAYNFELEDSDSQQCRLVKGYQPLSGKEWCSRNPNATSYFDPTGYRRIPLSTCEGGRELDKASEEHPCEGHEDEFERKHRTSGTVIFFAVVIPFTLAGAIGWWVYRNWDGKFGQIRLGDTSSSFDSDRPWVKYPVIAISAVVAVVATLPLLVGGLWRSATGSYSRVRGGSGQSWFSSGNRRFTTRDSFARGRGDYAIVDDDEGELLGDDSEDEV</sequence>
<feature type="compositionally biased region" description="Basic and acidic residues" evidence="19">
    <location>
        <begin position="770"/>
        <end position="788"/>
    </location>
</feature>
<proteinExistence type="predicted"/>
<feature type="region of interest" description="Disordered" evidence="19">
    <location>
        <begin position="764"/>
        <end position="796"/>
    </location>
</feature>
<dbReference type="Gene3D" id="2.10.70.80">
    <property type="match status" value="2"/>
</dbReference>
<keyword evidence="5 20" id="KW-0812">Transmembrane</keyword>
<dbReference type="InterPro" id="IPR015943">
    <property type="entry name" value="WD40/YVTN_repeat-like_dom_sf"/>
</dbReference>
<comment type="function">
    <text evidence="13">Functions as a sorting receptor in the Golgi compartment required for the intracellular sorting and delivery of soluble vacuolar proteins, like carboxypeptidase Y (CPY) and proteinase A. Executes multiple rounds of sorting by cycling between the late Golgi and a prevacuolar endosome-like compartment.</text>
</comment>
<evidence type="ECO:0000259" key="21">
    <source>
        <dbReference type="SMART" id="SM00602"/>
    </source>
</evidence>
<evidence type="ECO:0000256" key="7">
    <source>
        <dbReference type="ARBA" id="ARBA00022927"/>
    </source>
</evidence>
<evidence type="ECO:0000256" key="10">
    <source>
        <dbReference type="ARBA" id="ARBA00023136"/>
    </source>
</evidence>
<dbReference type="FunFam" id="3.30.60.270:FF:000005">
    <property type="entry name" value="Sortilin"/>
    <property type="match status" value="2"/>
</dbReference>
<organism evidence="22 23">
    <name type="scientific">Metarhizium humberi</name>
    <dbReference type="NCBI Taxonomy" id="2596975"/>
    <lineage>
        <taxon>Eukaryota</taxon>
        <taxon>Fungi</taxon>
        <taxon>Dikarya</taxon>
        <taxon>Ascomycota</taxon>
        <taxon>Pezizomycotina</taxon>
        <taxon>Sordariomycetes</taxon>
        <taxon>Hypocreomycetidae</taxon>
        <taxon>Hypocreales</taxon>
        <taxon>Clavicipitaceae</taxon>
        <taxon>Metarhizium</taxon>
    </lineage>
</organism>
<protein>
    <recommendedName>
        <fullName evidence="3">Vacuolar protein sorting/targeting protein 10</fullName>
    </recommendedName>
    <alternativeName>
        <fullName evidence="15">Carboxypeptidase Y receptor</fullName>
    </alternativeName>
    <alternativeName>
        <fullName evidence="14 16">Sortilin VPS10</fullName>
    </alternativeName>
    <alternativeName>
        <fullName evidence="17 18">Vacuolar carboxypeptidase Sorting receptor VPS10</fullName>
    </alternativeName>
</protein>
<keyword evidence="10 20" id="KW-0472">Membrane</keyword>
<dbReference type="GO" id="GO:0005829">
    <property type="term" value="C:cytosol"/>
    <property type="evidence" value="ECO:0007669"/>
    <property type="project" value="GOC"/>
</dbReference>
<evidence type="ECO:0000256" key="8">
    <source>
        <dbReference type="ARBA" id="ARBA00022989"/>
    </source>
</evidence>
<evidence type="ECO:0000256" key="9">
    <source>
        <dbReference type="ARBA" id="ARBA00023034"/>
    </source>
</evidence>
<evidence type="ECO:0000256" key="16">
    <source>
        <dbReference type="ARBA" id="ARBA00031902"/>
    </source>
</evidence>
<dbReference type="SUPFAM" id="SSF110296">
    <property type="entry name" value="Oligoxyloglucan reducing end-specific cellobiohydrolase"/>
    <property type="match status" value="2"/>
</dbReference>
<dbReference type="Pfam" id="PF15902">
    <property type="entry name" value="Sortilin-Vps10"/>
    <property type="match status" value="2"/>
</dbReference>
<comment type="caution">
    <text evidence="22">The sequence shown here is derived from an EMBL/GenBank/DDBJ whole genome shotgun (WGS) entry which is preliminary data.</text>
</comment>
<keyword evidence="23" id="KW-1185">Reference proteome</keyword>
<evidence type="ECO:0000256" key="19">
    <source>
        <dbReference type="SAM" id="MobiDB-lite"/>
    </source>
</evidence>
<accession>A0A9P8M8U3</accession>
<name>A0A9P8M8U3_9HYPO</name>
<feature type="transmembrane region" description="Helical" evidence="20">
    <location>
        <begin position="1530"/>
        <end position="1553"/>
    </location>
</feature>
<keyword evidence="7" id="KW-0653">Protein transport</keyword>
<dbReference type="GO" id="GO:0016020">
    <property type="term" value="C:membrane"/>
    <property type="evidence" value="ECO:0007669"/>
    <property type="project" value="InterPro"/>
</dbReference>
<evidence type="ECO:0000256" key="1">
    <source>
        <dbReference type="ARBA" id="ARBA00004166"/>
    </source>
</evidence>
<dbReference type="PANTHER" id="PTHR12106">
    <property type="entry name" value="SORTILIN RELATED"/>
    <property type="match status" value="1"/>
</dbReference>
<evidence type="ECO:0000313" key="22">
    <source>
        <dbReference type="EMBL" id="KAH0595895.1"/>
    </source>
</evidence>
<keyword evidence="8 20" id="KW-1133">Transmembrane helix</keyword>
<dbReference type="GO" id="GO:0006895">
    <property type="term" value="P:Golgi to endosome transport"/>
    <property type="evidence" value="ECO:0007669"/>
    <property type="project" value="TreeGrafter"/>
</dbReference>
<keyword evidence="4" id="KW-0813">Transport</keyword>
<dbReference type="PANTHER" id="PTHR12106:SF27">
    <property type="entry name" value="SORTILIN-RELATED RECEPTOR"/>
    <property type="match status" value="1"/>
</dbReference>
<dbReference type="InterPro" id="IPR031777">
    <property type="entry name" value="Sortilin_C"/>
</dbReference>
<gene>
    <name evidence="22" type="ORF">MHUMG1_06445</name>
</gene>
<dbReference type="Proteomes" id="UP000764110">
    <property type="component" value="Unassembled WGS sequence"/>
</dbReference>
<evidence type="ECO:0000256" key="4">
    <source>
        <dbReference type="ARBA" id="ARBA00022448"/>
    </source>
</evidence>
<keyword evidence="11" id="KW-0675">Receptor</keyword>
<evidence type="ECO:0000256" key="13">
    <source>
        <dbReference type="ARBA" id="ARBA00025569"/>
    </source>
</evidence>
<evidence type="ECO:0000256" key="12">
    <source>
        <dbReference type="ARBA" id="ARBA00023180"/>
    </source>
</evidence>
<dbReference type="InterPro" id="IPR031778">
    <property type="entry name" value="Sortilin_N"/>
</dbReference>
<dbReference type="Gene3D" id="3.30.60.270">
    <property type="match status" value="2"/>
</dbReference>
<dbReference type="Pfam" id="PF15901">
    <property type="entry name" value="Sortilin_C"/>
    <property type="match status" value="2"/>
</dbReference>
<dbReference type="InterPro" id="IPR006581">
    <property type="entry name" value="VPS10"/>
</dbReference>
<dbReference type="GO" id="GO:0006896">
    <property type="term" value="P:Golgi to vacuole transport"/>
    <property type="evidence" value="ECO:0007669"/>
    <property type="project" value="TreeGrafter"/>
</dbReference>
<keyword evidence="9" id="KW-0333">Golgi apparatus</keyword>
<evidence type="ECO:0000256" key="5">
    <source>
        <dbReference type="ARBA" id="ARBA00022692"/>
    </source>
</evidence>
<evidence type="ECO:0000313" key="23">
    <source>
        <dbReference type="Proteomes" id="UP000764110"/>
    </source>
</evidence>
<evidence type="ECO:0000256" key="15">
    <source>
        <dbReference type="ARBA" id="ARBA00031354"/>
    </source>
</evidence>
<dbReference type="GO" id="GO:0006623">
    <property type="term" value="P:protein targeting to vacuole"/>
    <property type="evidence" value="ECO:0007669"/>
    <property type="project" value="TreeGrafter"/>
</dbReference>
<evidence type="ECO:0000256" key="20">
    <source>
        <dbReference type="SAM" id="Phobius"/>
    </source>
</evidence>
<dbReference type="CDD" id="cd15482">
    <property type="entry name" value="Sialidase_non-viral"/>
    <property type="match status" value="2"/>
</dbReference>
<dbReference type="SMART" id="SM00602">
    <property type="entry name" value="VPS10"/>
    <property type="match status" value="2"/>
</dbReference>